<evidence type="ECO:0000256" key="1">
    <source>
        <dbReference type="ARBA" id="ARBA00022737"/>
    </source>
</evidence>
<dbReference type="InParanoid" id="K1PW67"/>
<dbReference type="CDD" id="cd19756">
    <property type="entry name" value="Bbox2"/>
    <property type="match status" value="1"/>
</dbReference>
<protein>
    <submittedName>
        <fullName evidence="3">Tripartite motif-containing protein 2</fullName>
    </submittedName>
</protein>
<dbReference type="CDD" id="cd05819">
    <property type="entry name" value="NHL"/>
    <property type="match status" value="1"/>
</dbReference>
<dbReference type="Gene3D" id="2.120.10.30">
    <property type="entry name" value="TolB, C-terminal domain"/>
    <property type="match status" value="1"/>
</dbReference>
<dbReference type="HOGENOM" id="CLU_007742_5_1_1"/>
<dbReference type="PROSITE" id="PS51125">
    <property type="entry name" value="NHL"/>
    <property type="match status" value="1"/>
</dbReference>
<dbReference type="SMART" id="SM00336">
    <property type="entry name" value="BBOX"/>
    <property type="match status" value="2"/>
</dbReference>
<dbReference type="SUPFAM" id="SSF101898">
    <property type="entry name" value="NHL repeat"/>
    <property type="match status" value="1"/>
</dbReference>
<sequence length="539" mass="62240">MDPEDSAQEVVCCILCQDSVPLMYCEVCDIHLCKDCVGKHLLDVYKFHNVIPLKQYWGELNYPKCRRHHTKECDHYCQQCDIPICTRCISRKHLGHNKVDILFFFKSKTKTLQSDLCELEKSIYPKYQEIASSIPVQKADLNELSKKLTSLNKREDVWNKEIQTIIKNLNKMENEIAHTVSEIRHSIAELKKILVSEDIRLISEYKSRNAEFRKMPPNLRVSLTNFGPREINIDQLIEEFDSLSALYFKTKEQDYSMLTKGAESFPPDRSLMDVPQVITVINTGYKYLHGVICLNDENVWTHGDDSIKLFNLQGELVQSIHTKTGKEPRDIAVTKSGDLVYTEYHERTVNVVKNTQVETLISVRHWKPHGVCITSSDGLLVFMDSDDDKQTRVVRYSGSKKKQRIQYNDKGQPLYSSGGIKYITENKNLDICVSDWKADAVVVVNQAGEHRFTYTGSPSTTDVFFRPYNITTDSQSRILVADCYLHNNRIHILDTDGQFLRYIDNCQLLGPWGVCVDTRDNVFVAENDTDRVKKIQYYM</sequence>
<dbReference type="PROSITE" id="PS50119">
    <property type="entry name" value="ZF_BBOX"/>
    <property type="match status" value="2"/>
</dbReference>
<dbReference type="GO" id="GO:0000209">
    <property type="term" value="P:protein polyubiquitination"/>
    <property type="evidence" value="ECO:0007669"/>
    <property type="project" value="TreeGrafter"/>
</dbReference>
<dbReference type="GO" id="GO:0043161">
    <property type="term" value="P:proteasome-mediated ubiquitin-dependent protein catabolic process"/>
    <property type="evidence" value="ECO:0007669"/>
    <property type="project" value="TreeGrafter"/>
</dbReference>
<keyword evidence="1" id="KW-0677">Repeat</keyword>
<dbReference type="SUPFAM" id="SSF57845">
    <property type="entry name" value="B-box zinc-binding domain"/>
    <property type="match status" value="1"/>
</dbReference>
<dbReference type="AlphaFoldDB" id="K1PW67"/>
<dbReference type="InterPro" id="IPR050952">
    <property type="entry name" value="TRIM-NHL_E3_ligases"/>
</dbReference>
<gene>
    <name evidence="3" type="ORF">CGI_10020936</name>
</gene>
<dbReference type="GO" id="GO:0008270">
    <property type="term" value="F:zinc ion binding"/>
    <property type="evidence" value="ECO:0007669"/>
    <property type="project" value="UniProtKB-KW"/>
</dbReference>
<dbReference type="Pfam" id="PF00643">
    <property type="entry name" value="zf-B_box"/>
    <property type="match status" value="1"/>
</dbReference>
<organism evidence="3">
    <name type="scientific">Magallana gigas</name>
    <name type="common">Pacific oyster</name>
    <name type="synonym">Crassostrea gigas</name>
    <dbReference type="NCBI Taxonomy" id="29159"/>
    <lineage>
        <taxon>Eukaryota</taxon>
        <taxon>Metazoa</taxon>
        <taxon>Spiralia</taxon>
        <taxon>Lophotrochozoa</taxon>
        <taxon>Mollusca</taxon>
        <taxon>Bivalvia</taxon>
        <taxon>Autobranchia</taxon>
        <taxon>Pteriomorphia</taxon>
        <taxon>Ostreida</taxon>
        <taxon>Ostreoidea</taxon>
        <taxon>Ostreidae</taxon>
        <taxon>Magallana</taxon>
    </lineage>
</organism>
<evidence type="ECO:0000259" key="2">
    <source>
        <dbReference type="PROSITE" id="PS50119"/>
    </source>
</evidence>
<accession>K1PW67</accession>
<dbReference type="InterPro" id="IPR011042">
    <property type="entry name" value="6-blade_b-propeller_TolB-like"/>
</dbReference>
<dbReference type="InterPro" id="IPR001258">
    <property type="entry name" value="NHL_repeat"/>
</dbReference>
<dbReference type="PANTHER" id="PTHR24104:SF25">
    <property type="entry name" value="PROTEIN LIN-41"/>
    <property type="match status" value="1"/>
</dbReference>
<name>K1PW67_MAGGI</name>
<feature type="domain" description="B box-type" evidence="2">
    <location>
        <begin position="65"/>
        <end position="101"/>
    </location>
</feature>
<dbReference type="EMBL" id="JH818302">
    <property type="protein sequence ID" value="EKC23254.1"/>
    <property type="molecule type" value="Genomic_DNA"/>
</dbReference>
<dbReference type="GO" id="GO:0061630">
    <property type="term" value="F:ubiquitin protein ligase activity"/>
    <property type="evidence" value="ECO:0007669"/>
    <property type="project" value="TreeGrafter"/>
</dbReference>
<dbReference type="Gene3D" id="3.30.160.60">
    <property type="entry name" value="Classic Zinc Finger"/>
    <property type="match status" value="1"/>
</dbReference>
<feature type="domain" description="B box-type" evidence="2">
    <location>
        <begin position="8"/>
        <end position="53"/>
    </location>
</feature>
<dbReference type="PANTHER" id="PTHR24104">
    <property type="entry name" value="E3 UBIQUITIN-PROTEIN LIGASE NHLRC1-RELATED"/>
    <property type="match status" value="1"/>
</dbReference>
<reference evidence="3" key="1">
    <citation type="journal article" date="2012" name="Nature">
        <title>The oyster genome reveals stress adaptation and complexity of shell formation.</title>
        <authorList>
            <person name="Zhang G."/>
            <person name="Fang X."/>
            <person name="Guo X."/>
            <person name="Li L."/>
            <person name="Luo R."/>
            <person name="Xu F."/>
            <person name="Yang P."/>
            <person name="Zhang L."/>
            <person name="Wang X."/>
            <person name="Qi H."/>
            <person name="Xiong Z."/>
            <person name="Que H."/>
            <person name="Xie Y."/>
            <person name="Holland P.W."/>
            <person name="Paps J."/>
            <person name="Zhu Y."/>
            <person name="Wu F."/>
            <person name="Chen Y."/>
            <person name="Wang J."/>
            <person name="Peng C."/>
            <person name="Meng J."/>
            <person name="Yang L."/>
            <person name="Liu J."/>
            <person name="Wen B."/>
            <person name="Zhang N."/>
            <person name="Huang Z."/>
            <person name="Zhu Q."/>
            <person name="Feng Y."/>
            <person name="Mount A."/>
            <person name="Hedgecock D."/>
            <person name="Xu Z."/>
            <person name="Liu Y."/>
            <person name="Domazet-Loso T."/>
            <person name="Du Y."/>
            <person name="Sun X."/>
            <person name="Zhang S."/>
            <person name="Liu B."/>
            <person name="Cheng P."/>
            <person name="Jiang X."/>
            <person name="Li J."/>
            <person name="Fan D."/>
            <person name="Wang W."/>
            <person name="Fu W."/>
            <person name="Wang T."/>
            <person name="Wang B."/>
            <person name="Zhang J."/>
            <person name="Peng Z."/>
            <person name="Li Y."/>
            <person name="Li N."/>
            <person name="Wang J."/>
            <person name="Chen M."/>
            <person name="He Y."/>
            <person name="Tan F."/>
            <person name="Song X."/>
            <person name="Zheng Q."/>
            <person name="Huang R."/>
            <person name="Yang H."/>
            <person name="Du X."/>
            <person name="Chen L."/>
            <person name="Yang M."/>
            <person name="Gaffney P.M."/>
            <person name="Wang S."/>
            <person name="Luo L."/>
            <person name="She Z."/>
            <person name="Ming Y."/>
            <person name="Huang W."/>
            <person name="Zhang S."/>
            <person name="Huang B."/>
            <person name="Zhang Y."/>
            <person name="Qu T."/>
            <person name="Ni P."/>
            <person name="Miao G."/>
            <person name="Wang J."/>
            <person name="Wang Q."/>
            <person name="Steinberg C.E."/>
            <person name="Wang H."/>
            <person name="Li N."/>
            <person name="Qian L."/>
            <person name="Zhang G."/>
            <person name="Li Y."/>
            <person name="Yang H."/>
            <person name="Liu X."/>
            <person name="Wang J."/>
            <person name="Yin Y."/>
            <person name="Wang J."/>
        </authorList>
    </citation>
    <scope>NUCLEOTIDE SEQUENCE [LARGE SCALE GENOMIC DNA]</scope>
    <source>
        <strain evidence="3">05x7-T-G4-1.051#20</strain>
    </source>
</reference>
<evidence type="ECO:0000313" key="3">
    <source>
        <dbReference type="EMBL" id="EKC23254.1"/>
    </source>
</evidence>
<dbReference type="InterPro" id="IPR000315">
    <property type="entry name" value="Znf_B-box"/>
</dbReference>
<proteinExistence type="predicted"/>